<sequence>MNKIVESLLHEEKTRIQEVTAPENMEARLRTALSTAAPKRIAFRKKGMGGLKIAAAVLAVMLLVAGNQYRALAYYGKTLLGFDRVADGTLDKLNQEGWGQELGEQVKLADGSMLTLDGLMSDENQFILYYTLSHPDGLVQEDAKSRFLPTGIKGFRTEAKSQSETWGPGRDRTEIKGIITFDPVSPLAKKLTLTYWEDTANGDQRQEGHVTFPFHPDEAMPTMIKQSIQTVAAQGSSIIFGSITATPTMTVVEGTLPEENRKLFGQINHGVELVANGDRVTLHRSDIHINESKNGYTFTLRYDPLPEKLHSVQLVLKENGETIEIPLK</sequence>
<keyword evidence="1" id="KW-0812">Transmembrane</keyword>
<keyword evidence="1" id="KW-1133">Transmembrane helix</keyword>
<dbReference type="Proteomes" id="UP000266482">
    <property type="component" value="Unassembled WGS sequence"/>
</dbReference>
<feature type="domain" description="DUF4179" evidence="2">
    <location>
        <begin position="51"/>
        <end position="133"/>
    </location>
</feature>
<accession>A0A3A1UYM2</accession>
<gene>
    <name evidence="3" type="ORF">D3P08_12390</name>
</gene>
<organism evidence="3 4">
    <name type="scientific">Paenibacillus nanensis</name>
    <dbReference type="NCBI Taxonomy" id="393251"/>
    <lineage>
        <taxon>Bacteria</taxon>
        <taxon>Bacillati</taxon>
        <taxon>Bacillota</taxon>
        <taxon>Bacilli</taxon>
        <taxon>Bacillales</taxon>
        <taxon>Paenibacillaceae</taxon>
        <taxon>Paenibacillus</taxon>
    </lineage>
</organism>
<name>A0A3A1UYM2_9BACL</name>
<feature type="transmembrane region" description="Helical" evidence="1">
    <location>
        <begin position="49"/>
        <end position="69"/>
    </location>
</feature>
<protein>
    <submittedName>
        <fullName evidence="3">DUF4179 domain-containing protein</fullName>
    </submittedName>
</protein>
<evidence type="ECO:0000259" key="2">
    <source>
        <dbReference type="Pfam" id="PF13786"/>
    </source>
</evidence>
<keyword evidence="4" id="KW-1185">Reference proteome</keyword>
<keyword evidence="1" id="KW-0472">Membrane</keyword>
<dbReference type="Pfam" id="PF13786">
    <property type="entry name" value="DUF4179"/>
    <property type="match status" value="1"/>
</dbReference>
<evidence type="ECO:0000313" key="3">
    <source>
        <dbReference type="EMBL" id="RIX52796.1"/>
    </source>
</evidence>
<evidence type="ECO:0000256" key="1">
    <source>
        <dbReference type="SAM" id="Phobius"/>
    </source>
</evidence>
<evidence type="ECO:0000313" key="4">
    <source>
        <dbReference type="Proteomes" id="UP000266482"/>
    </source>
</evidence>
<reference evidence="3 4" key="1">
    <citation type="submission" date="2018-09" db="EMBL/GenBank/DDBJ databases">
        <title>Paenibacillus aracenensis nov. sp. isolated from a cave in southern Spain.</title>
        <authorList>
            <person name="Jurado V."/>
            <person name="Gutierrez-Patricio S."/>
            <person name="Gonzalez-Pimentel J.L."/>
            <person name="Miller A.Z."/>
            <person name="Laiz L."/>
            <person name="Saiz-Jimenez C."/>
        </authorList>
    </citation>
    <scope>NUCLEOTIDE SEQUENCE [LARGE SCALE GENOMIC DNA]</scope>
    <source>
        <strain evidence="3 4">DSM 22867</strain>
    </source>
</reference>
<dbReference type="RefSeq" id="WP_119600004.1">
    <property type="nucleotide sequence ID" value="NZ_QXQA01000006.1"/>
</dbReference>
<dbReference type="AlphaFoldDB" id="A0A3A1UYM2"/>
<comment type="caution">
    <text evidence="3">The sequence shown here is derived from an EMBL/GenBank/DDBJ whole genome shotgun (WGS) entry which is preliminary data.</text>
</comment>
<dbReference type="OrthoDB" id="2961302at2"/>
<dbReference type="InterPro" id="IPR025436">
    <property type="entry name" value="DUF4179"/>
</dbReference>
<proteinExistence type="predicted"/>
<dbReference type="EMBL" id="QXQA01000006">
    <property type="protein sequence ID" value="RIX52796.1"/>
    <property type="molecule type" value="Genomic_DNA"/>
</dbReference>